<dbReference type="Proteomes" id="UP000273119">
    <property type="component" value="Unassembled WGS sequence"/>
</dbReference>
<dbReference type="PANTHER" id="PTHR21666:SF289">
    <property type="entry name" value="L-ALA--D-GLU ENDOPEPTIDASE"/>
    <property type="match status" value="1"/>
</dbReference>
<proteinExistence type="predicted"/>
<dbReference type="InterPro" id="IPR050570">
    <property type="entry name" value="Cell_wall_metabolism_enzyme"/>
</dbReference>
<dbReference type="AlphaFoldDB" id="A0A496PFM5"/>
<evidence type="ECO:0000259" key="2">
    <source>
        <dbReference type="Pfam" id="PF01551"/>
    </source>
</evidence>
<dbReference type="SUPFAM" id="SSF51261">
    <property type="entry name" value="Duplicated hybrid motif"/>
    <property type="match status" value="1"/>
</dbReference>
<sequence length="265" mass="27114">MPSPAPLSVASVLEGEETPAFANRREARAALNGPSRGRRFIATLPHQAAAAAAATGLVAAAMWQPAVADGGPKELKPDRAAKTAVTAKDVKAAPAEGDSDLQVASVKAEAGVEDRLVNFMKAVENDAATLAPTETKGLLSQPLTSVRITSPFGGRADPWGGGGSVGHIGQDYGVKCGTPVYAAAAGTVTQAEDTQGHSGIRVTIDHGNGLETTYNHNSGLKVKVGDVVNRGDVVSLSGTTGNSTGCHLHLEVVVNKKPVDPAFWL</sequence>
<keyword evidence="4" id="KW-1185">Reference proteome</keyword>
<dbReference type="GO" id="GO:0004222">
    <property type="term" value="F:metalloendopeptidase activity"/>
    <property type="evidence" value="ECO:0007669"/>
    <property type="project" value="TreeGrafter"/>
</dbReference>
<protein>
    <submittedName>
        <fullName evidence="3">M23 family peptidase</fullName>
    </submittedName>
</protein>
<dbReference type="PANTHER" id="PTHR21666">
    <property type="entry name" value="PEPTIDASE-RELATED"/>
    <property type="match status" value="1"/>
</dbReference>
<dbReference type="InterPro" id="IPR016047">
    <property type="entry name" value="M23ase_b-sheet_dom"/>
</dbReference>
<dbReference type="CDD" id="cd12797">
    <property type="entry name" value="M23_peptidase"/>
    <property type="match status" value="1"/>
</dbReference>
<comment type="caution">
    <text evidence="3">The sequence shown here is derived from an EMBL/GenBank/DDBJ whole genome shotgun (WGS) entry which is preliminary data.</text>
</comment>
<evidence type="ECO:0000313" key="4">
    <source>
        <dbReference type="Proteomes" id="UP000273119"/>
    </source>
</evidence>
<dbReference type="Pfam" id="PF01551">
    <property type="entry name" value="Peptidase_M23"/>
    <property type="match status" value="1"/>
</dbReference>
<name>A0A496PFM5_9MICC</name>
<reference evidence="3 4" key="1">
    <citation type="submission" date="2018-07" db="EMBL/GenBank/DDBJ databases">
        <title>Arthrobacter sp. nov., isolated from raw cow's milk with high bacterial count.</title>
        <authorList>
            <person name="Hahne J."/>
            <person name="Isele D."/>
            <person name="Lipski A."/>
        </authorList>
    </citation>
    <scope>NUCLEOTIDE SEQUENCE [LARGE SCALE GENOMIC DNA]</scope>
    <source>
        <strain evidence="3 4">JZ R-183</strain>
    </source>
</reference>
<dbReference type="EMBL" id="QQXL01000009">
    <property type="protein sequence ID" value="RKW69511.1"/>
    <property type="molecule type" value="Genomic_DNA"/>
</dbReference>
<dbReference type="Gene3D" id="2.70.70.10">
    <property type="entry name" value="Glucose Permease (Domain IIA)"/>
    <property type="match status" value="1"/>
</dbReference>
<dbReference type="InterPro" id="IPR011055">
    <property type="entry name" value="Dup_hybrid_motif"/>
</dbReference>
<evidence type="ECO:0000313" key="3">
    <source>
        <dbReference type="EMBL" id="RKW69511.1"/>
    </source>
</evidence>
<keyword evidence="1" id="KW-0732">Signal</keyword>
<accession>A0A496PFM5</accession>
<organism evidence="3 4">
    <name type="scientific">Galactobacter caseinivorans</name>
    <dbReference type="NCBI Taxonomy" id="2676123"/>
    <lineage>
        <taxon>Bacteria</taxon>
        <taxon>Bacillati</taxon>
        <taxon>Actinomycetota</taxon>
        <taxon>Actinomycetes</taxon>
        <taxon>Micrococcales</taxon>
        <taxon>Micrococcaceae</taxon>
        <taxon>Galactobacter</taxon>
    </lineage>
</organism>
<gene>
    <name evidence="3" type="ORF">DWQ67_12880</name>
</gene>
<evidence type="ECO:0000256" key="1">
    <source>
        <dbReference type="ARBA" id="ARBA00022729"/>
    </source>
</evidence>
<feature type="domain" description="M23ase beta-sheet core" evidence="2">
    <location>
        <begin position="167"/>
        <end position="261"/>
    </location>
</feature>